<feature type="region of interest" description="Disordered" evidence="1">
    <location>
        <begin position="1"/>
        <end position="36"/>
    </location>
</feature>
<gene>
    <name evidence="2" type="ORF">PoB_003213000</name>
</gene>
<protein>
    <submittedName>
        <fullName evidence="2">Uncharacterized protein</fullName>
    </submittedName>
</protein>
<evidence type="ECO:0000313" key="2">
    <source>
        <dbReference type="EMBL" id="GFO05625.1"/>
    </source>
</evidence>
<organism evidence="2 3">
    <name type="scientific">Plakobranchus ocellatus</name>
    <dbReference type="NCBI Taxonomy" id="259542"/>
    <lineage>
        <taxon>Eukaryota</taxon>
        <taxon>Metazoa</taxon>
        <taxon>Spiralia</taxon>
        <taxon>Lophotrochozoa</taxon>
        <taxon>Mollusca</taxon>
        <taxon>Gastropoda</taxon>
        <taxon>Heterobranchia</taxon>
        <taxon>Euthyneura</taxon>
        <taxon>Panpulmonata</taxon>
        <taxon>Sacoglossa</taxon>
        <taxon>Placobranchoidea</taxon>
        <taxon>Plakobranchidae</taxon>
        <taxon>Plakobranchus</taxon>
    </lineage>
</organism>
<name>A0AAV4AFT7_9GAST</name>
<reference evidence="2 3" key="1">
    <citation type="journal article" date="2021" name="Elife">
        <title>Chloroplast acquisition without the gene transfer in kleptoplastic sea slugs, Plakobranchus ocellatus.</title>
        <authorList>
            <person name="Maeda T."/>
            <person name="Takahashi S."/>
            <person name="Yoshida T."/>
            <person name="Shimamura S."/>
            <person name="Takaki Y."/>
            <person name="Nagai Y."/>
            <person name="Toyoda A."/>
            <person name="Suzuki Y."/>
            <person name="Arimoto A."/>
            <person name="Ishii H."/>
            <person name="Satoh N."/>
            <person name="Nishiyama T."/>
            <person name="Hasebe M."/>
            <person name="Maruyama T."/>
            <person name="Minagawa J."/>
            <person name="Obokata J."/>
            <person name="Shigenobu S."/>
        </authorList>
    </citation>
    <scope>NUCLEOTIDE SEQUENCE [LARGE SCALE GENOMIC DNA]</scope>
</reference>
<keyword evidence="3" id="KW-1185">Reference proteome</keyword>
<sequence>MGRQDIVTPLIGKKPSAMDRDESSPPQPNCPLGTRGSQAAEISRDWGLLSLLYDLQQKYHETGVYSDCSMTSSRNITRLGFILTAL</sequence>
<evidence type="ECO:0000313" key="3">
    <source>
        <dbReference type="Proteomes" id="UP000735302"/>
    </source>
</evidence>
<comment type="caution">
    <text evidence="2">The sequence shown here is derived from an EMBL/GenBank/DDBJ whole genome shotgun (WGS) entry which is preliminary data.</text>
</comment>
<dbReference type="AlphaFoldDB" id="A0AAV4AFT7"/>
<dbReference type="Proteomes" id="UP000735302">
    <property type="component" value="Unassembled WGS sequence"/>
</dbReference>
<evidence type="ECO:0000256" key="1">
    <source>
        <dbReference type="SAM" id="MobiDB-lite"/>
    </source>
</evidence>
<proteinExistence type="predicted"/>
<accession>A0AAV4AFT7</accession>
<dbReference type="EMBL" id="BLXT01003749">
    <property type="protein sequence ID" value="GFO05625.1"/>
    <property type="molecule type" value="Genomic_DNA"/>
</dbReference>